<comment type="cofactor">
    <cofactor evidence="8">
        <name>a divalent metal cation</name>
        <dbReference type="ChEBI" id="CHEBI:60240"/>
    </cofactor>
</comment>
<dbReference type="InterPro" id="IPR013083">
    <property type="entry name" value="Znf_RING/FYVE/PHD"/>
</dbReference>
<evidence type="ECO:0000259" key="10">
    <source>
        <dbReference type="PROSITE" id="PS50164"/>
    </source>
</evidence>
<dbReference type="CDD" id="cd10455">
    <property type="entry name" value="GIY-YIG_SLX1"/>
    <property type="match status" value="1"/>
</dbReference>
<dbReference type="GO" id="GO:0017108">
    <property type="term" value="F:5'-flap endonuclease activity"/>
    <property type="evidence" value="ECO:0007669"/>
    <property type="project" value="InterPro"/>
</dbReference>
<evidence type="ECO:0000256" key="6">
    <source>
        <dbReference type="ARBA" id="ARBA00023204"/>
    </source>
</evidence>
<dbReference type="GO" id="GO:0008821">
    <property type="term" value="F:crossover junction DNA endonuclease activity"/>
    <property type="evidence" value="ECO:0007669"/>
    <property type="project" value="TreeGrafter"/>
</dbReference>
<dbReference type="GO" id="GO:0000724">
    <property type="term" value="P:double-strand break repair via homologous recombination"/>
    <property type="evidence" value="ECO:0007669"/>
    <property type="project" value="TreeGrafter"/>
</dbReference>
<keyword evidence="2 8" id="KW-0255">Endonuclease</keyword>
<sequence length="386" mass="43480">MPMDRPIPAFYCCYLLRSTKSPNSVYVGSTPNPKRRLDQHNGIKKGGAVRTSRNSLRPWEMTCIVTGFPTRIFGEEILLIPRSVYSVTNSNVFRWAWQNPHVTLHIPPKLRIQHATSKKSSGHPKRPRLTVSSLLSNLHLLLRVSSFTRWPLAIQCFSDDVHQKWLKCCQSSPSSIPEWIKFTQTSLIQGSSPGDISTGQNLAAIIIDYREQKLHVDKGRKATVSKREKSCAICKVKLEHGQGMYMVCPGLDCVAVSHMICLSGYLLQSEDVILPTTGSCPVCKTEIRWIDIAKELSLRTRGHKEVEKLFKPKTIRRSKHDTTPSKKAENPQTPIRTLKGNDDEKLCDSDRSNITSSPRFLNSQLWIGSDTASLTSNDSEDERLSV</sequence>
<dbReference type="Pfam" id="PF01541">
    <property type="entry name" value="GIY-YIG"/>
    <property type="match status" value="1"/>
</dbReference>
<dbReference type="PANTHER" id="PTHR20208">
    <property type="entry name" value="STRUCTURE-SPECIFIC ENDONUCLEASE SUBUNIT SLX1"/>
    <property type="match status" value="1"/>
</dbReference>
<evidence type="ECO:0000256" key="3">
    <source>
        <dbReference type="ARBA" id="ARBA00022763"/>
    </source>
</evidence>
<keyword evidence="8" id="KW-0862">Zinc</keyword>
<keyword evidence="8" id="KW-0479">Metal-binding</keyword>
<dbReference type="InterPro" id="IPR000305">
    <property type="entry name" value="GIY-YIG_endonuc"/>
</dbReference>
<feature type="compositionally biased region" description="Basic and acidic residues" evidence="9">
    <location>
        <begin position="339"/>
        <end position="351"/>
    </location>
</feature>
<evidence type="ECO:0000256" key="9">
    <source>
        <dbReference type="SAM" id="MobiDB-lite"/>
    </source>
</evidence>
<dbReference type="InterPro" id="IPR048749">
    <property type="entry name" value="SLX1_C"/>
</dbReference>
<reference evidence="11" key="1">
    <citation type="submission" date="2018-07" db="EMBL/GenBank/DDBJ databases">
        <authorList>
            <person name="Quirk P.G."/>
            <person name="Krulwich T.A."/>
        </authorList>
    </citation>
    <scope>NUCLEOTIDE SEQUENCE</scope>
    <source>
        <strain evidence="11">96224</strain>
    </source>
</reference>
<organism evidence="11">
    <name type="scientific">Blumeria graminis f. sp. tritici 96224</name>
    <dbReference type="NCBI Taxonomy" id="1268274"/>
    <lineage>
        <taxon>Eukaryota</taxon>
        <taxon>Fungi</taxon>
        <taxon>Dikarya</taxon>
        <taxon>Ascomycota</taxon>
        <taxon>Pezizomycotina</taxon>
        <taxon>Leotiomycetes</taxon>
        <taxon>Erysiphales</taxon>
        <taxon>Erysiphaceae</taxon>
        <taxon>Blumeria</taxon>
    </lineage>
</organism>
<gene>
    <name evidence="11" type="ORF">BGT96224V2_LOCUS5750</name>
</gene>
<dbReference type="InterPro" id="IPR050381">
    <property type="entry name" value="SLX1_endonuclease"/>
</dbReference>
<evidence type="ECO:0000256" key="8">
    <source>
        <dbReference type="HAMAP-Rule" id="MF_03100"/>
    </source>
</evidence>
<dbReference type="HAMAP" id="MF_03100">
    <property type="entry name" value="Endonuc_su_Slx1"/>
    <property type="match status" value="1"/>
</dbReference>
<dbReference type="GO" id="GO:0008270">
    <property type="term" value="F:zinc ion binding"/>
    <property type="evidence" value="ECO:0007669"/>
    <property type="project" value="UniProtKB-KW"/>
</dbReference>
<keyword evidence="5 8" id="KW-0233">DNA recombination</keyword>
<evidence type="ECO:0000256" key="7">
    <source>
        <dbReference type="ARBA" id="ARBA00023242"/>
    </source>
</evidence>
<protein>
    <submittedName>
        <fullName evidence="11">Bgt-1692</fullName>
    </submittedName>
</protein>
<feature type="compositionally biased region" description="Basic and acidic residues" evidence="9">
    <location>
        <begin position="320"/>
        <end position="329"/>
    </location>
</feature>
<dbReference type="EMBL" id="UIGY01000190">
    <property type="protein sequence ID" value="SUZ12588.1"/>
    <property type="molecule type" value="Genomic_DNA"/>
</dbReference>
<dbReference type="Gene3D" id="3.40.1440.10">
    <property type="entry name" value="GIY-YIG endonuclease"/>
    <property type="match status" value="1"/>
</dbReference>
<evidence type="ECO:0000313" key="11">
    <source>
        <dbReference type="EMBL" id="SUZ12588.1"/>
    </source>
</evidence>
<dbReference type="AlphaFoldDB" id="A0A381LFD1"/>
<feature type="zinc finger region" description="SLX1-type" evidence="8">
    <location>
        <begin position="231"/>
        <end position="283"/>
    </location>
</feature>
<keyword evidence="6 8" id="KW-0234">DNA repair</keyword>
<dbReference type="InterPro" id="IPR027520">
    <property type="entry name" value="Slx1"/>
</dbReference>
<comment type="subunit">
    <text evidence="8">Forms a heterodimer with SLX4.</text>
</comment>
<evidence type="ECO:0000256" key="5">
    <source>
        <dbReference type="ARBA" id="ARBA00023172"/>
    </source>
</evidence>
<keyword evidence="1 8" id="KW-0540">Nuclease</keyword>
<proteinExistence type="inferred from homology"/>
<keyword evidence="4 8" id="KW-0378">Hydrolase</keyword>
<dbReference type="Gene3D" id="3.30.40.10">
    <property type="entry name" value="Zinc/RING finger domain, C3HC4 (zinc finger)"/>
    <property type="match status" value="1"/>
</dbReference>
<dbReference type="InterPro" id="IPR035901">
    <property type="entry name" value="GIY-YIG_endonuc_sf"/>
</dbReference>
<keyword evidence="8" id="KW-0863">Zinc-finger</keyword>
<comment type="function">
    <text evidence="8">Catalytic subunit of the SLX1-SLX4 structure-specific endonuclease that resolves DNA secondary structures generated during DNA repair and recombination. Has endonuclease activity towards branched DNA substrates, introducing single-strand cuts in duplex DNA close to junctions with ss-DNA.</text>
</comment>
<accession>A0A381LFD1</accession>
<evidence type="ECO:0000256" key="2">
    <source>
        <dbReference type="ARBA" id="ARBA00022759"/>
    </source>
</evidence>
<comment type="similarity">
    <text evidence="8">Belongs to the SLX1 family.</text>
</comment>
<evidence type="ECO:0000256" key="4">
    <source>
        <dbReference type="ARBA" id="ARBA00022801"/>
    </source>
</evidence>
<keyword evidence="7 8" id="KW-0539">Nucleus</keyword>
<name>A0A381LFD1_BLUGR</name>
<feature type="region of interest" description="Disordered" evidence="9">
    <location>
        <begin position="25"/>
        <end position="49"/>
    </location>
</feature>
<evidence type="ECO:0000256" key="1">
    <source>
        <dbReference type="ARBA" id="ARBA00022722"/>
    </source>
</evidence>
<dbReference type="PROSITE" id="PS50164">
    <property type="entry name" value="GIY_YIG"/>
    <property type="match status" value="1"/>
</dbReference>
<dbReference type="PANTHER" id="PTHR20208:SF10">
    <property type="entry name" value="STRUCTURE-SPECIFIC ENDONUCLEASE SUBUNIT SLX1"/>
    <property type="match status" value="1"/>
</dbReference>
<keyword evidence="3 8" id="KW-0227">DNA damage</keyword>
<feature type="domain" description="GIY-YIG" evidence="10">
    <location>
        <begin position="9"/>
        <end position="112"/>
    </location>
</feature>
<feature type="region of interest" description="Disordered" evidence="9">
    <location>
        <begin position="315"/>
        <end position="356"/>
    </location>
</feature>
<dbReference type="Pfam" id="PF21202">
    <property type="entry name" value="SLX1_C"/>
    <property type="match status" value="1"/>
</dbReference>
<dbReference type="GO" id="GO:0033557">
    <property type="term" value="C:Slx1-Slx4 complex"/>
    <property type="evidence" value="ECO:0007669"/>
    <property type="project" value="UniProtKB-UniRule"/>
</dbReference>
<comment type="subcellular location">
    <subcellularLocation>
        <location evidence="8">Nucleus</location>
    </subcellularLocation>
</comment>